<evidence type="ECO:0000256" key="5">
    <source>
        <dbReference type="ARBA" id="ARBA00022989"/>
    </source>
</evidence>
<protein>
    <submittedName>
        <fullName evidence="8">MATE family efflux transporter</fullName>
    </submittedName>
</protein>
<dbReference type="PIRSF" id="PIRSF006603">
    <property type="entry name" value="DinF"/>
    <property type="match status" value="1"/>
</dbReference>
<feature type="transmembrane region" description="Helical" evidence="7">
    <location>
        <begin position="416"/>
        <end position="437"/>
    </location>
</feature>
<feature type="transmembrane region" description="Helical" evidence="7">
    <location>
        <begin position="196"/>
        <end position="217"/>
    </location>
</feature>
<feature type="transmembrane region" description="Helical" evidence="7">
    <location>
        <begin position="136"/>
        <end position="157"/>
    </location>
</feature>
<evidence type="ECO:0000256" key="4">
    <source>
        <dbReference type="ARBA" id="ARBA00022692"/>
    </source>
</evidence>
<dbReference type="PANTHER" id="PTHR43549:SF2">
    <property type="entry name" value="MULTIDRUG RESISTANCE PROTEIN NORM-RELATED"/>
    <property type="match status" value="1"/>
</dbReference>
<dbReference type="Proteomes" id="UP000823935">
    <property type="component" value="Unassembled WGS sequence"/>
</dbReference>
<dbReference type="GO" id="GO:0005886">
    <property type="term" value="C:plasma membrane"/>
    <property type="evidence" value="ECO:0007669"/>
    <property type="project" value="UniProtKB-SubCell"/>
</dbReference>
<feature type="transmembrane region" description="Helical" evidence="7">
    <location>
        <begin position="169"/>
        <end position="190"/>
    </location>
</feature>
<feature type="transmembrane region" description="Helical" evidence="7">
    <location>
        <begin position="12"/>
        <end position="36"/>
    </location>
</feature>
<reference evidence="8" key="2">
    <citation type="journal article" date="2021" name="PeerJ">
        <title>Extensive microbial diversity within the chicken gut microbiome revealed by metagenomics and culture.</title>
        <authorList>
            <person name="Gilroy R."/>
            <person name="Ravi A."/>
            <person name="Getino M."/>
            <person name="Pursley I."/>
            <person name="Horton D.L."/>
            <person name="Alikhan N.F."/>
            <person name="Baker D."/>
            <person name="Gharbi K."/>
            <person name="Hall N."/>
            <person name="Watson M."/>
            <person name="Adriaenssens E.M."/>
            <person name="Foster-Nyarko E."/>
            <person name="Jarju S."/>
            <person name="Secka A."/>
            <person name="Antonio M."/>
            <person name="Oren A."/>
            <person name="Chaudhuri R.R."/>
            <person name="La Ragione R."/>
            <person name="Hildebrand F."/>
            <person name="Pallen M.J."/>
        </authorList>
    </citation>
    <scope>NUCLEOTIDE SEQUENCE</scope>
    <source>
        <strain evidence="8">CHK190-19873</strain>
    </source>
</reference>
<evidence type="ECO:0000256" key="7">
    <source>
        <dbReference type="SAM" id="Phobius"/>
    </source>
</evidence>
<keyword evidence="6 7" id="KW-0472">Membrane</keyword>
<dbReference type="Pfam" id="PF01554">
    <property type="entry name" value="MatE"/>
    <property type="match status" value="2"/>
</dbReference>
<dbReference type="InterPro" id="IPR048279">
    <property type="entry name" value="MdtK-like"/>
</dbReference>
<name>A0A9D1EQE9_9FIRM</name>
<feature type="transmembrane region" description="Helical" evidence="7">
    <location>
        <begin position="93"/>
        <end position="116"/>
    </location>
</feature>
<reference evidence="8" key="1">
    <citation type="submission" date="2020-10" db="EMBL/GenBank/DDBJ databases">
        <authorList>
            <person name="Gilroy R."/>
        </authorList>
    </citation>
    <scope>NUCLEOTIDE SEQUENCE</scope>
    <source>
        <strain evidence="8">CHK190-19873</strain>
    </source>
</reference>
<dbReference type="InterPro" id="IPR002528">
    <property type="entry name" value="MATE_fam"/>
</dbReference>
<proteinExistence type="predicted"/>
<evidence type="ECO:0000313" key="9">
    <source>
        <dbReference type="Proteomes" id="UP000823935"/>
    </source>
</evidence>
<feature type="transmembrane region" description="Helical" evidence="7">
    <location>
        <begin position="316"/>
        <end position="339"/>
    </location>
</feature>
<keyword evidence="3" id="KW-1003">Cell membrane</keyword>
<feature type="transmembrane region" description="Helical" evidence="7">
    <location>
        <begin position="48"/>
        <end position="72"/>
    </location>
</feature>
<dbReference type="GO" id="GO:0042910">
    <property type="term" value="F:xenobiotic transmembrane transporter activity"/>
    <property type="evidence" value="ECO:0007669"/>
    <property type="project" value="InterPro"/>
</dbReference>
<dbReference type="InterPro" id="IPR052031">
    <property type="entry name" value="Membrane_Transporter-Flippase"/>
</dbReference>
<keyword evidence="4 7" id="KW-0812">Transmembrane</keyword>
<evidence type="ECO:0000313" key="8">
    <source>
        <dbReference type="EMBL" id="HIS30264.1"/>
    </source>
</evidence>
<dbReference type="NCBIfam" id="TIGR00797">
    <property type="entry name" value="matE"/>
    <property type="match status" value="1"/>
</dbReference>
<keyword evidence="5 7" id="KW-1133">Transmembrane helix</keyword>
<organism evidence="8 9">
    <name type="scientific">Candidatus Limivivens intestinipullorum</name>
    <dbReference type="NCBI Taxonomy" id="2840858"/>
    <lineage>
        <taxon>Bacteria</taxon>
        <taxon>Bacillati</taxon>
        <taxon>Bacillota</taxon>
        <taxon>Clostridia</taxon>
        <taxon>Lachnospirales</taxon>
        <taxon>Lachnospiraceae</taxon>
        <taxon>Lachnospiraceae incertae sedis</taxon>
        <taxon>Candidatus Limivivens</taxon>
    </lineage>
</organism>
<feature type="transmembrane region" description="Helical" evidence="7">
    <location>
        <begin position="351"/>
        <end position="367"/>
    </location>
</feature>
<dbReference type="GO" id="GO:0015297">
    <property type="term" value="F:antiporter activity"/>
    <property type="evidence" value="ECO:0007669"/>
    <property type="project" value="InterPro"/>
</dbReference>
<dbReference type="EMBL" id="DVIQ01000009">
    <property type="protein sequence ID" value="HIS30264.1"/>
    <property type="molecule type" value="Genomic_DNA"/>
</dbReference>
<dbReference type="PANTHER" id="PTHR43549">
    <property type="entry name" value="MULTIDRUG RESISTANCE PROTEIN YPNP-RELATED"/>
    <property type="match status" value="1"/>
</dbReference>
<gene>
    <name evidence="8" type="ORF">IAB44_01750</name>
</gene>
<keyword evidence="2" id="KW-0813">Transport</keyword>
<evidence type="ECO:0000256" key="1">
    <source>
        <dbReference type="ARBA" id="ARBA00004651"/>
    </source>
</evidence>
<comment type="subcellular location">
    <subcellularLocation>
        <location evidence="1">Cell membrane</location>
        <topology evidence="1">Multi-pass membrane protein</topology>
    </subcellularLocation>
</comment>
<evidence type="ECO:0000256" key="6">
    <source>
        <dbReference type="ARBA" id="ARBA00023136"/>
    </source>
</evidence>
<dbReference type="AlphaFoldDB" id="A0A9D1EQE9"/>
<feature type="transmembrane region" description="Helical" evidence="7">
    <location>
        <begin position="388"/>
        <end position="410"/>
    </location>
</feature>
<evidence type="ECO:0000256" key="2">
    <source>
        <dbReference type="ARBA" id="ARBA00022448"/>
    </source>
</evidence>
<sequence>MNSQKLFLETTPLKLFFTAAIPGAVSMLASALYQLIDGIFVGRFLGETAFAALNLAMPFVIINFALADLVGVGSSVPISIRLGRKEEKEANNLFSCACLMIVGAGLAVGAILFLAAPTLIRLMGAEGDFADMAVQYLRVYALFSPFTTIVFAMDNYLRICGKIRTSMVLNILMSVLIVSLEYLFLGVLGFGIWGAALATCIGMIVCTLLALFPFFFGKMQLHFTRPRFSRRLVRQIVACGSPNFLNNIAGRITSILMNVLLIRFGGETAVSVYGILMYVDGFIQPLLYGMCDSLQPAVGYNWGAERKDRVKSIEKCCYLASAILSIGSFFVIFLFPQPIASLFMSGSSSDVAAMAVSALLIFSFTYITRWLSFATQSFMLAIEKPVPASLISVSTALVFPVILVIILWPLGLTGLWVNFGATSLLAAVLSFVILVRLKFK</sequence>
<evidence type="ECO:0000256" key="3">
    <source>
        <dbReference type="ARBA" id="ARBA00022475"/>
    </source>
</evidence>
<accession>A0A9D1EQE9</accession>
<comment type="caution">
    <text evidence="8">The sequence shown here is derived from an EMBL/GenBank/DDBJ whole genome shotgun (WGS) entry which is preliminary data.</text>
</comment>